<dbReference type="PANTHER" id="PTHR12558">
    <property type="entry name" value="CELL DIVISION CYCLE 16,23,27"/>
    <property type="match status" value="1"/>
</dbReference>
<reference evidence="3" key="1">
    <citation type="journal article" date="2009" name="Environ. Microbiol.">
        <title>The genome of Polaromonas naphthalenivorans strain CJ2, isolated from coal tar-contaminated sediment, reveals physiological and metabolic versatility and evolution through extensive horizontal gene transfer.</title>
        <authorList>
            <person name="Yagi J.M."/>
            <person name="Sims D."/>
            <person name="Brettin T."/>
            <person name="Bruce D."/>
            <person name="Madsen E.L."/>
        </authorList>
    </citation>
    <scope>NUCLEOTIDE SEQUENCE [LARGE SCALE GENOMIC DNA]</scope>
    <source>
        <strain evidence="3">CJ2</strain>
    </source>
</reference>
<dbReference type="EMBL" id="CP000529">
    <property type="protein sequence ID" value="ABM37705.1"/>
    <property type="molecule type" value="Genomic_DNA"/>
</dbReference>
<protein>
    <submittedName>
        <fullName evidence="2">Tetratricopeptide TPR_2 repeat protein</fullName>
    </submittedName>
</protein>
<sequence length="287" mass="32105">MAARFDDRRNPQCQPVLCVAATSGAALDPCDSLAFSSRGAGSACTAGCIFSPAACLGCSEFGQSQHLPANRRCLVQMICSLKRRFDYLFSKAQALILLAFGQREQALSRFDRMLVLLPMDRYALASRAHVLVQLNRLDDSIANLQQLSRVTGTPVQQAAACFNLGYVLQQNGRHDEARPAFEKATEHQPCMDRAWYGLALVLIRQRQFHEARLALQKTTRLQPMSPYGWYRLAEVNLALSEPEKARQVIDHLRQFEPKVAAQLERDIGLSVHLQVNNRHVPTRDVAC</sequence>
<evidence type="ECO:0000313" key="3">
    <source>
        <dbReference type="Proteomes" id="UP000000644"/>
    </source>
</evidence>
<dbReference type="STRING" id="365044.Pnap_2398"/>
<dbReference type="PANTHER" id="PTHR12558:SF13">
    <property type="entry name" value="CELL DIVISION CYCLE PROTEIN 27 HOMOLOG"/>
    <property type="match status" value="1"/>
</dbReference>
<dbReference type="InterPro" id="IPR019734">
    <property type="entry name" value="TPR_rpt"/>
</dbReference>
<dbReference type="InterPro" id="IPR011990">
    <property type="entry name" value="TPR-like_helical_dom_sf"/>
</dbReference>
<dbReference type="PROSITE" id="PS50005">
    <property type="entry name" value="TPR"/>
    <property type="match status" value="1"/>
</dbReference>
<evidence type="ECO:0000313" key="2">
    <source>
        <dbReference type="EMBL" id="ABM37705.1"/>
    </source>
</evidence>
<dbReference type="HOGENOM" id="CLU_969289_0_0_4"/>
<evidence type="ECO:0000256" key="1">
    <source>
        <dbReference type="PROSITE-ProRule" id="PRU00339"/>
    </source>
</evidence>
<feature type="repeat" description="TPR" evidence="1">
    <location>
        <begin position="158"/>
        <end position="191"/>
    </location>
</feature>
<keyword evidence="3" id="KW-1185">Reference proteome</keyword>
<accession>A1VPX7</accession>
<keyword evidence="1" id="KW-0802">TPR repeat</keyword>
<dbReference type="eggNOG" id="COG0457">
    <property type="taxonomic scope" value="Bacteria"/>
</dbReference>
<dbReference type="SUPFAM" id="SSF48452">
    <property type="entry name" value="TPR-like"/>
    <property type="match status" value="1"/>
</dbReference>
<dbReference type="Pfam" id="PF13432">
    <property type="entry name" value="TPR_16"/>
    <property type="match status" value="1"/>
</dbReference>
<dbReference type="Pfam" id="PF14559">
    <property type="entry name" value="TPR_19"/>
    <property type="match status" value="1"/>
</dbReference>
<proteinExistence type="predicted"/>
<dbReference type="AlphaFoldDB" id="A1VPX7"/>
<dbReference type="SMART" id="SM00028">
    <property type="entry name" value="TPR"/>
    <property type="match status" value="4"/>
</dbReference>
<dbReference type="Gene3D" id="1.25.40.10">
    <property type="entry name" value="Tetratricopeptide repeat domain"/>
    <property type="match status" value="1"/>
</dbReference>
<gene>
    <name evidence="2" type="ordered locus">Pnap_2398</name>
</gene>
<dbReference type="Proteomes" id="UP000000644">
    <property type="component" value="Chromosome"/>
</dbReference>
<dbReference type="KEGG" id="pna:Pnap_2398"/>
<name>A1VPX7_POLNA</name>
<organism evidence="2 3">
    <name type="scientific">Polaromonas naphthalenivorans (strain CJ2)</name>
    <dbReference type="NCBI Taxonomy" id="365044"/>
    <lineage>
        <taxon>Bacteria</taxon>
        <taxon>Pseudomonadati</taxon>
        <taxon>Pseudomonadota</taxon>
        <taxon>Betaproteobacteria</taxon>
        <taxon>Burkholderiales</taxon>
        <taxon>Comamonadaceae</taxon>
        <taxon>Polaromonas</taxon>
    </lineage>
</organism>